<name>A0A345M8F3_9CAUD</name>
<dbReference type="GeneID" id="55609716"/>
<evidence type="ECO:0000313" key="2">
    <source>
        <dbReference type="EMBL" id="AXH66998.1"/>
    </source>
</evidence>
<sequence length="67" mass="7424">MRSVGAVYTGTTPRRKGLINLTTLELLERAVSEGWVSVDTLPVSTVQDDMRTVDMDETDYPHVSELA</sequence>
<keyword evidence="3" id="KW-1185">Reference proteome</keyword>
<evidence type="ECO:0000313" key="3">
    <source>
        <dbReference type="Proteomes" id="UP000259988"/>
    </source>
</evidence>
<gene>
    <name evidence="1" type="primary">25</name>
    <name evidence="2" type="synonym">295</name>
    <name evidence="1" type="ORF">SEA_STARPLATINUM_25</name>
    <name evidence="2" type="ORF">SEA_STARPLATINUM_295</name>
</gene>
<dbReference type="EMBL" id="MH576965">
    <property type="protein sequence ID" value="AXH66998.1"/>
    <property type="molecule type" value="Genomic_DNA"/>
</dbReference>
<evidence type="ECO:0000313" key="1">
    <source>
        <dbReference type="EMBL" id="AXH66774.1"/>
    </source>
</evidence>
<reference evidence="1 3" key="1">
    <citation type="submission" date="2018-07" db="EMBL/GenBank/DDBJ databases">
        <authorList>
            <person name="Cook J.L."/>
            <person name="Tucker S.D."/>
            <person name="Kassa A.K."/>
            <person name="Jones J.A."/>
            <person name="Khadka D."/>
            <person name="Klug H.M."/>
            <person name="Layton S.R."/>
            <person name="Nayek S."/>
            <person name="Bhuiyan S."/>
            <person name="Kim T."/>
            <person name="Hughes L.E."/>
            <person name="Garlena R.A."/>
            <person name="Russell D.A."/>
            <person name="Pope W.H."/>
            <person name="Jacobs-Sera D."/>
            <person name="Hatfull G.F."/>
        </authorList>
    </citation>
    <scope>NUCLEOTIDE SEQUENCE [LARGE SCALE GENOMIC DNA]</scope>
</reference>
<protein>
    <submittedName>
        <fullName evidence="1">Uncharacterized protein</fullName>
    </submittedName>
</protein>
<proteinExistence type="predicted"/>
<dbReference type="RefSeq" id="YP_009839463.1">
    <property type="nucleotide sequence ID" value="NC_048721.1"/>
</dbReference>
<accession>A0A345M8F3</accession>
<dbReference type="KEGG" id="vg:55609716"/>
<dbReference type="Proteomes" id="UP000259988">
    <property type="component" value="Segment"/>
</dbReference>
<dbReference type="EMBL" id="MH576965">
    <property type="protein sequence ID" value="AXH66774.1"/>
    <property type="molecule type" value="Genomic_DNA"/>
</dbReference>
<organism evidence="1 3">
    <name type="scientific">Streptomyces phage StarPlatinum</name>
    <dbReference type="NCBI Taxonomy" id="2283265"/>
    <lineage>
        <taxon>Viruses</taxon>
        <taxon>Duplodnaviria</taxon>
        <taxon>Heunggongvirae</taxon>
        <taxon>Uroviricota</taxon>
        <taxon>Caudoviricetes</taxon>
        <taxon>Stanwilliamsviridae</taxon>
        <taxon>Boydwoodruffvirinae</taxon>
        <taxon>Karimacvirus</taxon>
        <taxon>Karimacvirus starplatinum</taxon>
        <taxon>Streptomyces virus StarPlatinum</taxon>
    </lineage>
</organism>